<keyword evidence="11" id="KW-0407">Ion channel</keyword>
<keyword evidence="9" id="KW-0406">Ion transport</keyword>
<keyword evidence="5 13" id="KW-0812">Transmembrane</keyword>
<dbReference type="PATRIC" id="fig|1423783.4.peg.1222"/>
<dbReference type="Proteomes" id="UP000051922">
    <property type="component" value="Unassembled WGS sequence"/>
</dbReference>
<protein>
    <recommendedName>
        <fullName evidence="16">Integral membrane protein</fullName>
    </recommendedName>
</protein>
<dbReference type="EMBL" id="AZFJ01000049">
    <property type="protein sequence ID" value="KRL85789.1"/>
    <property type="molecule type" value="Genomic_DNA"/>
</dbReference>
<keyword evidence="3" id="KW-0813">Transport</keyword>
<name>A0A0R1TXD2_9LACO</name>
<feature type="transmembrane region" description="Helical" evidence="13">
    <location>
        <begin position="148"/>
        <end position="176"/>
    </location>
</feature>
<dbReference type="GO" id="GO:0015252">
    <property type="term" value="F:proton channel activity"/>
    <property type="evidence" value="ECO:0007669"/>
    <property type="project" value="InterPro"/>
</dbReference>
<keyword evidence="10 13" id="KW-0472">Membrane</keyword>
<evidence type="ECO:0000313" key="14">
    <source>
        <dbReference type="EMBL" id="KRL85789.1"/>
    </source>
</evidence>
<keyword evidence="4" id="KW-0633">Potassium transport</keyword>
<evidence type="ECO:0000313" key="15">
    <source>
        <dbReference type="Proteomes" id="UP000051922"/>
    </source>
</evidence>
<reference evidence="14 15" key="1">
    <citation type="journal article" date="2015" name="Genome Announc.">
        <title>Expanding the biotechnology potential of lactobacilli through comparative genomics of 213 strains and associated genera.</title>
        <authorList>
            <person name="Sun Z."/>
            <person name="Harris H.M."/>
            <person name="McCann A."/>
            <person name="Guo C."/>
            <person name="Argimon S."/>
            <person name="Zhang W."/>
            <person name="Yang X."/>
            <person name="Jeffery I.B."/>
            <person name="Cooney J.C."/>
            <person name="Kagawa T.F."/>
            <person name="Liu W."/>
            <person name="Song Y."/>
            <person name="Salvetti E."/>
            <person name="Wrobel A."/>
            <person name="Rasinkangas P."/>
            <person name="Parkhill J."/>
            <person name="Rea M.C."/>
            <person name="O'Sullivan O."/>
            <person name="Ritari J."/>
            <person name="Douillard F.P."/>
            <person name="Paul Ross R."/>
            <person name="Yang R."/>
            <person name="Briner A.E."/>
            <person name="Felis G.E."/>
            <person name="de Vos W.M."/>
            <person name="Barrangou R."/>
            <person name="Klaenhammer T.R."/>
            <person name="Caufield P.W."/>
            <person name="Cui Y."/>
            <person name="Zhang H."/>
            <person name="O'Toole P.W."/>
        </authorList>
    </citation>
    <scope>NUCLEOTIDE SEQUENCE [LARGE SCALE GENOMIC DNA]</scope>
    <source>
        <strain evidence="14 15">DSM 15945</strain>
    </source>
</reference>
<evidence type="ECO:0000256" key="6">
    <source>
        <dbReference type="ARBA" id="ARBA00022826"/>
    </source>
</evidence>
<keyword evidence="6" id="KW-0631">Potassium channel</keyword>
<evidence type="ECO:0000256" key="1">
    <source>
        <dbReference type="ARBA" id="ARBA00004141"/>
    </source>
</evidence>
<evidence type="ECO:0000256" key="3">
    <source>
        <dbReference type="ARBA" id="ARBA00022448"/>
    </source>
</evidence>
<evidence type="ECO:0000256" key="10">
    <source>
        <dbReference type="ARBA" id="ARBA00023136"/>
    </source>
</evidence>
<comment type="subcellular location">
    <subcellularLocation>
        <location evidence="1">Membrane</location>
        <topology evidence="1">Multi-pass membrane protein</topology>
    </subcellularLocation>
</comment>
<evidence type="ECO:0000256" key="7">
    <source>
        <dbReference type="ARBA" id="ARBA00022958"/>
    </source>
</evidence>
<evidence type="ECO:0008006" key="16">
    <source>
        <dbReference type="Google" id="ProtNLM"/>
    </source>
</evidence>
<evidence type="ECO:0000256" key="4">
    <source>
        <dbReference type="ARBA" id="ARBA00022538"/>
    </source>
</evidence>
<evidence type="ECO:0000256" key="2">
    <source>
        <dbReference type="ARBA" id="ARBA00006920"/>
    </source>
</evidence>
<evidence type="ECO:0000256" key="11">
    <source>
        <dbReference type="ARBA" id="ARBA00023303"/>
    </source>
</evidence>
<organism evidence="14 15">
    <name type="scientific">Lacticaseibacillus pantheris DSM 15945 = JCM 12539 = NBRC 106106</name>
    <dbReference type="NCBI Taxonomy" id="1423783"/>
    <lineage>
        <taxon>Bacteria</taxon>
        <taxon>Bacillati</taxon>
        <taxon>Bacillota</taxon>
        <taxon>Bacilli</taxon>
        <taxon>Lactobacillales</taxon>
        <taxon>Lactobacillaceae</taxon>
        <taxon>Lacticaseibacillus</taxon>
    </lineage>
</organism>
<proteinExistence type="inferred from homology"/>
<dbReference type="AlphaFoldDB" id="A0A0R1TXD2"/>
<keyword evidence="8 13" id="KW-1133">Transmembrane helix</keyword>
<sequence>MSRARLEAFTDGVIAILITILVLEIHLPDTQHSWTVVWRMAPVFAAYVLSFLVIAGFWISHHTLMLQTENVTVQALWANLHFLFWLSLTPAVTAWFGTDIHSVPAAVLFQLNVIAVNLSFLLLRAVVRRSNPHLINLAIKMEVMSFGINFVTLVAVIFAPPLLFVGLGVNSLVWLIPTTQNMRLVTSPRD</sequence>
<evidence type="ECO:0000256" key="9">
    <source>
        <dbReference type="ARBA" id="ARBA00023065"/>
    </source>
</evidence>
<feature type="transmembrane region" description="Helical" evidence="13">
    <location>
        <begin position="12"/>
        <end position="28"/>
    </location>
</feature>
<dbReference type="STRING" id="1423783.FC50_GL001180"/>
<feature type="transmembrane region" description="Helical" evidence="13">
    <location>
        <begin position="71"/>
        <end position="96"/>
    </location>
</feature>
<gene>
    <name evidence="14" type="ORF">FC50_GL001180</name>
</gene>
<comment type="similarity">
    <text evidence="2">Belongs to the TMEM175 family.</text>
</comment>
<dbReference type="Pfam" id="PF06736">
    <property type="entry name" value="TMEM175"/>
    <property type="match status" value="1"/>
</dbReference>
<keyword evidence="15" id="KW-1185">Reference proteome</keyword>
<comment type="catalytic activity">
    <reaction evidence="12">
        <text>K(+)(in) = K(+)(out)</text>
        <dbReference type="Rhea" id="RHEA:29463"/>
        <dbReference type="ChEBI" id="CHEBI:29103"/>
    </reaction>
</comment>
<evidence type="ECO:0000256" key="8">
    <source>
        <dbReference type="ARBA" id="ARBA00022989"/>
    </source>
</evidence>
<dbReference type="InterPro" id="IPR010617">
    <property type="entry name" value="TMEM175-like"/>
</dbReference>
<keyword evidence="7" id="KW-0630">Potassium</keyword>
<accession>A0A0R1TXD2</accession>
<feature type="transmembrane region" description="Helical" evidence="13">
    <location>
        <begin position="40"/>
        <end position="59"/>
    </location>
</feature>
<dbReference type="GO" id="GO:0005267">
    <property type="term" value="F:potassium channel activity"/>
    <property type="evidence" value="ECO:0007669"/>
    <property type="project" value="UniProtKB-KW"/>
</dbReference>
<comment type="caution">
    <text evidence="14">The sequence shown here is derived from an EMBL/GenBank/DDBJ whole genome shotgun (WGS) entry which is preliminary data.</text>
</comment>
<evidence type="ECO:0000256" key="5">
    <source>
        <dbReference type="ARBA" id="ARBA00022692"/>
    </source>
</evidence>
<feature type="transmembrane region" description="Helical" evidence="13">
    <location>
        <begin position="108"/>
        <end position="127"/>
    </location>
</feature>
<dbReference type="RefSeq" id="WP_054649119.1">
    <property type="nucleotide sequence ID" value="NZ_AZFJ01000049.1"/>
</dbReference>
<dbReference type="GO" id="GO:0016020">
    <property type="term" value="C:membrane"/>
    <property type="evidence" value="ECO:0007669"/>
    <property type="project" value="UniProtKB-SubCell"/>
</dbReference>
<evidence type="ECO:0000256" key="13">
    <source>
        <dbReference type="SAM" id="Phobius"/>
    </source>
</evidence>
<dbReference type="OrthoDB" id="7626281at2"/>
<evidence type="ECO:0000256" key="12">
    <source>
        <dbReference type="ARBA" id="ARBA00034430"/>
    </source>
</evidence>